<dbReference type="EMBL" id="JAULSR010000008">
    <property type="protein sequence ID" value="KAK0612995.1"/>
    <property type="molecule type" value="Genomic_DNA"/>
</dbReference>
<evidence type="ECO:0000313" key="6">
    <source>
        <dbReference type="Proteomes" id="UP001174934"/>
    </source>
</evidence>
<dbReference type="AlphaFoldDB" id="A0AA39U6N9"/>
<comment type="similarity">
    <text evidence="1 3">Belongs to the type-B carboxylesterase/lipase family.</text>
</comment>
<dbReference type="Gene3D" id="3.40.50.1820">
    <property type="entry name" value="alpha/beta hydrolase"/>
    <property type="match status" value="1"/>
</dbReference>
<evidence type="ECO:0000259" key="4">
    <source>
        <dbReference type="Pfam" id="PF00135"/>
    </source>
</evidence>
<dbReference type="InterPro" id="IPR029058">
    <property type="entry name" value="AB_hydrolase_fold"/>
</dbReference>
<reference evidence="5" key="1">
    <citation type="submission" date="2023-06" db="EMBL/GenBank/DDBJ databases">
        <title>Genome-scale phylogeny and comparative genomics of the fungal order Sordariales.</title>
        <authorList>
            <consortium name="Lawrence Berkeley National Laboratory"/>
            <person name="Hensen N."/>
            <person name="Bonometti L."/>
            <person name="Westerberg I."/>
            <person name="Brannstrom I.O."/>
            <person name="Guillou S."/>
            <person name="Cros-Aarteil S."/>
            <person name="Calhoun S."/>
            <person name="Haridas S."/>
            <person name="Kuo A."/>
            <person name="Mondo S."/>
            <person name="Pangilinan J."/>
            <person name="Riley R."/>
            <person name="LaButti K."/>
            <person name="Andreopoulos B."/>
            <person name="Lipzen A."/>
            <person name="Chen C."/>
            <person name="Yanf M."/>
            <person name="Daum C."/>
            <person name="Ng V."/>
            <person name="Clum A."/>
            <person name="Steindorff A."/>
            <person name="Ohm R."/>
            <person name="Martin F."/>
            <person name="Silar P."/>
            <person name="Natvig D."/>
            <person name="Lalanne C."/>
            <person name="Gautier V."/>
            <person name="Ament-velasquez S.L."/>
            <person name="Kruys A."/>
            <person name="Hutchinson M.I."/>
            <person name="Powell A.J."/>
            <person name="Barry K."/>
            <person name="Miller A.N."/>
            <person name="Grigoriev I.V."/>
            <person name="Debuchy R."/>
            <person name="Gladieux P."/>
            <person name="Thoren M.H."/>
            <person name="Johannesson H."/>
        </authorList>
    </citation>
    <scope>NUCLEOTIDE SEQUENCE</scope>
    <source>
        <strain evidence="5">SMH3391-2</strain>
    </source>
</reference>
<keyword evidence="6" id="KW-1185">Reference proteome</keyword>
<dbReference type="PANTHER" id="PTHR43918">
    <property type="entry name" value="ACETYLCHOLINESTERASE"/>
    <property type="match status" value="1"/>
</dbReference>
<keyword evidence="2 3" id="KW-0378">Hydrolase</keyword>
<dbReference type="InterPro" id="IPR002018">
    <property type="entry name" value="CarbesteraseB"/>
</dbReference>
<name>A0AA39U6N9_9PEZI</name>
<protein>
    <recommendedName>
        <fullName evidence="3">Carboxylic ester hydrolase</fullName>
        <ecNumber evidence="3">3.1.1.-</ecNumber>
    </recommendedName>
</protein>
<dbReference type="PANTHER" id="PTHR43918:SF4">
    <property type="entry name" value="CARBOXYLIC ESTER HYDROLASE"/>
    <property type="match status" value="1"/>
</dbReference>
<dbReference type="Pfam" id="PF00135">
    <property type="entry name" value="COesterase"/>
    <property type="match status" value="1"/>
</dbReference>
<proteinExistence type="inferred from homology"/>
<feature type="domain" description="Carboxylesterase type B" evidence="4">
    <location>
        <begin position="1"/>
        <end position="469"/>
    </location>
</feature>
<comment type="caution">
    <text evidence="5">The sequence shown here is derived from an EMBL/GenBank/DDBJ whole genome shotgun (WGS) entry which is preliminary data.</text>
</comment>
<dbReference type="EC" id="3.1.1.-" evidence="3"/>
<organism evidence="5 6">
    <name type="scientific">Bombardia bombarda</name>
    <dbReference type="NCBI Taxonomy" id="252184"/>
    <lineage>
        <taxon>Eukaryota</taxon>
        <taxon>Fungi</taxon>
        <taxon>Dikarya</taxon>
        <taxon>Ascomycota</taxon>
        <taxon>Pezizomycotina</taxon>
        <taxon>Sordariomycetes</taxon>
        <taxon>Sordariomycetidae</taxon>
        <taxon>Sordariales</taxon>
        <taxon>Lasiosphaeriaceae</taxon>
        <taxon>Bombardia</taxon>
    </lineage>
</organism>
<dbReference type="Proteomes" id="UP001174934">
    <property type="component" value="Unassembled WGS sequence"/>
</dbReference>
<evidence type="ECO:0000256" key="2">
    <source>
        <dbReference type="ARBA" id="ARBA00022801"/>
    </source>
</evidence>
<sequence length="533" mass="58020">MRYAAPPVGNLRWRAPVEPPRTNAVEQATSFGPICLGIGIQLPFNGEDEDCLFVNVWAPSGVTSQSKLPVWVFIQGGGYVSLTNANWNGAEVVEKSGHNIVMVNFNYRVGMWGFLASDRVREDGELNVGLLDQRMLLTWVKTHIASFGGDPNHVVIHGASAGAGSVAMHMVAYGGRDDKLFAGAMAESVFFPGQPFVSELEYQFERVSEQLGCDSVGSDQQMSCLRSKDTAALQVANHAQRFPGRPEPPLPLFYWTPCVDGDFLRDLPYRLFSQGSFIRVPFLAGTAANEGSVFAANAASRADVTNFFMNNYPKLSANDAEAILAQYNKTVLPALPNHAAWFPTASQAYGEATFICPNMNVLNKLLRFAFNSSSSNNRTYSSSRTRAPLFSYRFDVQDAQNTAAGLGVPHLFDAAAIFGPDNIGAGAAESYKTYNAPIVPVFMAYWISFVRALNPNRYRQAGSPVWGPWGGGQGGAEEGAEGMEGMGANTTTGSNSMSRLVVETGNIRMENTPADERQRCWFWLGMGDTLEQL</sequence>
<accession>A0AA39U6N9</accession>
<evidence type="ECO:0000256" key="3">
    <source>
        <dbReference type="RuleBase" id="RU361235"/>
    </source>
</evidence>
<dbReference type="GO" id="GO:0052689">
    <property type="term" value="F:carboxylic ester hydrolase activity"/>
    <property type="evidence" value="ECO:0007669"/>
    <property type="project" value="TreeGrafter"/>
</dbReference>
<dbReference type="PROSITE" id="PS00941">
    <property type="entry name" value="CARBOXYLESTERASE_B_2"/>
    <property type="match status" value="1"/>
</dbReference>
<dbReference type="SUPFAM" id="SSF53474">
    <property type="entry name" value="alpha/beta-Hydrolases"/>
    <property type="match status" value="1"/>
</dbReference>
<evidence type="ECO:0000313" key="5">
    <source>
        <dbReference type="EMBL" id="KAK0612995.1"/>
    </source>
</evidence>
<dbReference type="InterPro" id="IPR019819">
    <property type="entry name" value="Carboxylesterase_B_CS"/>
</dbReference>
<dbReference type="InterPro" id="IPR050654">
    <property type="entry name" value="AChE-related_enzymes"/>
</dbReference>
<dbReference type="PROSITE" id="PS00122">
    <property type="entry name" value="CARBOXYLESTERASE_B_1"/>
    <property type="match status" value="1"/>
</dbReference>
<gene>
    <name evidence="5" type="ORF">B0T17DRAFT_499032</name>
</gene>
<evidence type="ECO:0000256" key="1">
    <source>
        <dbReference type="ARBA" id="ARBA00005964"/>
    </source>
</evidence>
<dbReference type="InterPro" id="IPR019826">
    <property type="entry name" value="Carboxylesterase_B_AS"/>
</dbReference>